<dbReference type="OrthoDB" id="1637540at2759"/>
<evidence type="ECO:0000313" key="1">
    <source>
        <dbReference type="EMBL" id="RDX67935.1"/>
    </source>
</evidence>
<name>A0A371EPF3_MUCPR</name>
<sequence length="101" mass="11370">MDPKSARLAQPNRREAVDSLMPWRINSSFDKKVKPCSFKERDLVVKKVLPNSRDQRGKWTPNYEGPYVVKCAFSGGALVLDDAEGQELKHSVNADAIKLLI</sequence>
<protein>
    <submittedName>
        <fullName evidence="1">Uncharacterized protein</fullName>
    </submittedName>
</protein>
<keyword evidence="2" id="KW-1185">Reference proteome</keyword>
<evidence type="ECO:0000313" key="2">
    <source>
        <dbReference type="Proteomes" id="UP000257109"/>
    </source>
</evidence>
<gene>
    <name evidence="1" type="ORF">CR513_53136</name>
</gene>
<organism evidence="1 2">
    <name type="scientific">Mucuna pruriens</name>
    <name type="common">Velvet bean</name>
    <name type="synonym">Dolichos pruriens</name>
    <dbReference type="NCBI Taxonomy" id="157652"/>
    <lineage>
        <taxon>Eukaryota</taxon>
        <taxon>Viridiplantae</taxon>
        <taxon>Streptophyta</taxon>
        <taxon>Embryophyta</taxon>
        <taxon>Tracheophyta</taxon>
        <taxon>Spermatophyta</taxon>
        <taxon>Magnoliopsida</taxon>
        <taxon>eudicotyledons</taxon>
        <taxon>Gunneridae</taxon>
        <taxon>Pentapetalae</taxon>
        <taxon>rosids</taxon>
        <taxon>fabids</taxon>
        <taxon>Fabales</taxon>
        <taxon>Fabaceae</taxon>
        <taxon>Papilionoideae</taxon>
        <taxon>50 kb inversion clade</taxon>
        <taxon>NPAAA clade</taxon>
        <taxon>indigoferoid/millettioid clade</taxon>
        <taxon>Phaseoleae</taxon>
        <taxon>Mucuna</taxon>
    </lineage>
</organism>
<reference evidence="1" key="1">
    <citation type="submission" date="2018-05" db="EMBL/GenBank/DDBJ databases">
        <title>Draft genome of Mucuna pruriens seed.</title>
        <authorList>
            <person name="Nnadi N.E."/>
            <person name="Vos R."/>
            <person name="Hasami M.H."/>
            <person name="Devisetty U.K."/>
            <person name="Aguiy J.C."/>
        </authorList>
    </citation>
    <scope>NUCLEOTIDE SEQUENCE [LARGE SCALE GENOMIC DNA]</scope>
    <source>
        <strain evidence="1">JCA_2017</strain>
    </source>
</reference>
<feature type="non-terminal residue" evidence="1">
    <location>
        <position position="1"/>
    </location>
</feature>
<proteinExistence type="predicted"/>
<accession>A0A371EPF3</accession>
<dbReference type="AlphaFoldDB" id="A0A371EPF3"/>
<comment type="caution">
    <text evidence="1">The sequence shown here is derived from an EMBL/GenBank/DDBJ whole genome shotgun (WGS) entry which is preliminary data.</text>
</comment>
<dbReference type="EMBL" id="QJKJ01012765">
    <property type="protein sequence ID" value="RDX67935.1"/>
    <property type="molecule type" value="Genomic_DNA"/>
</dbReference>
<dbReference type="Proteomes" id="UP000257109">
    <property type="component" value="Unassembled WGS sequence"/>
</dbReference>